<keyword evidence="1" id="KW-1133">Transmembrane helix</keyword>
<proteinExistence type="predicted"/>
<evidence type="ECO:0000313" key="3">
    <source>
        <dbReference type="Proteomes" id="UP000472270"/>
    </source>
</evidence>
<keyword evidence="3" id="KW-1185">Reference proteome</keyword>
<accession>A0A673IB92</accession>
<dbReference type="Ensembl" id="ENSSRHT00000037512.1">
    <property type="protein sequence ID" value="ENSSRHP00000036454.1"/>
    <property type="gene ID" value="ENSSRHG00000018689.1"/>
</dbReference>
<dbReference type="Proteomes" id="UP000472270">
    <property type="component" value="Unassembled WGS sequence"/>
</dbReference>
<reference evidence="2" key="1">
    <citation type="submission" date="2025-08" db="UniProtKB">
        <authorList>
            <consortium name="Ensembl"/>
        </authorList>
    </citation>
    <scope>IDENTIFICATION</scope>
</reference>
<protein>
    <submittedName>
        <fullName evidence="2">Uncharacterized protein</fullName>
    </submittedName>
</protein>
<reference evidence="2" key="2">
    <citation type="submission" date="2025-09" db="UniProtKB">
        <authorList>
            <consortium name="Ensembl"/>
        </authorList>
    </citation>
    <scope>IDENTIFICATION</scope>
</reference>
<feature type="transmembrane region" description="Helical" evidence="1">
    <location>
        <begin position="12"/>
        <end position="38"/>
    </location>
</feature>
<sequence>VDHDTDRWIFIWISLIMIINQLTFLLLFCLLGWSVALIRPVPGISTSDRDGQTLHRTKRGWMWNSFFLLEEWTGTGKQYVGKVRAERFIRINFQKPINYAYILQITYQN</sequence>
<keyword evidence="1" id="KW-0472">Membrane</keyword>
<evidence type="ECO:0000313" key="2">
    <source>
        <dbReference type="Ensembl" id="ENSSRHP00000036454.1"/>
    </source>
</evidence>
<name>A0A673IB92_9TELE</name>
<evidence type="ECO:0000256" key="1">
    <source>
        <dbReference type="SAM" id="Phobius"/>
    </source>
</evidence>
<keyword evidence="1" id="KW-0812">Transmembrane</keyword>
<dbReference type="AlphaFoldDB" id="A0A673IB92"/>
<organism evidence="2 3">
    <name type="scientific">Sinocyclocheilus rhinocerous</name>
    <dbReference type="NCBI Taxonomy" id="307959"/>
    <lineage>
        <taxon>Eukaryota</taxon>
        <taxon>Metazoa</taxon>
        <taxon>Chordata</taxon>
        <taxon>Craniata</taxon>
        <taxon>Vertebrata</taxon>
        <taxon>Euteleostomi</taxon>
        <taxon>Actinopterygii</taxon>
        <taxon>Neopterygii</taxon>
        <taxon>Teleostei</taxon>
        <taxon>Ostariophysi</taxon>
        <taxon>Cypriniformes</taxon>
        <taxon>Cyprinidae</taxon>
        <taxon>Cyprininae</taxon>
        <taxon>Sinocyclocheilus</taxon>
    </lineage>
</organism>